<keyword evidence="7" id="KW-0539">Nucleus</keyword>
<evidence type="ECO:0000256" key="5">
    <source>
        <dbReference type="ARBA" id="ARBA00023010"/>
    </source>
</evidence>
<keyword evidence="3" id="KW-0509">mRNA transport</keyword>
<evidence type="ECO:0008006" key="11">
    <source>
        <dbReference type="Google" id="ProtNLM"/>
    </source>
</evidence>
<sequence>MPKVLSYTPSWLSRPSPGFSFFQPDAQTKTPVALNNGLGKKVEHHSQSRTIAHRGTEIFAVVGNEIRWSNLLMLRDGAKEQDAQPSTDGADAASFRRLKTPVSGQIRQLVVSPLGDFLAILTSHTVHVAVLPDSSHLSSPDTAPLRLKTFQLGPTAHVLEQSPVVSALWHPLAHLGACLVTVTADACVRVWELDRDARHSFDEPALALDLKKLGNASSADEDFRASKYGTSKAFSPDSVEMEVAAACFGGSGTSEEHGWSPMTLWLAMTEGDVYALCPLLPSKWEPTPTTIPSLSTSVVSKATMISHDPDASADDRRITEHQQKWLADIDSQDPLSSTHPDTFRQSDVYFRPTSPPAIPKLQGPFQLTPEPEFSEVSDIFVIAPRIDDDAMLGDEDEMDFFEPEGLSVAVICLATRDGNVHICLDLNGVEAQWLPSRRAKFQREDLEISYSDLVLVETVKSGASLPSQSSWPTFTKDPTNRYAFFMTLSHGLFSYSLNPWIANLEQELANPTDSGAAFRLDILLESERTAVDQILQLANSSDETVNFNACISLLDPDLGWVVLISTTRNQPYTVILDIPVDSDMYDIFAPDSAPLTLPAPEPRQHYQPDEAFFTPSTLPAFLDSVTQSANTRLKKSDLKAQVRFSPATLQLLTEAHRVLSTETNRLGAAAADLFRRCERMKLELTEQIRRVDEIAKRIESVTGDDDEGAEDEQNSGSSVGRVVGREKIERRMATATDRSQRLQDRVEALRRKMTNLGGKELTAREEAWAEEVLALKKSIGGIDKDEPTVEQADNSSEAKSLSSRLNTVAELQKDLLSKAKAVQDRQNGDAENSNNDGLDGARVPLDFRKQKIQQVMQLLQRETALVDAVTERLGRLGGIGS</sequence>
<evidence type="ECO:0000256" key="7">
    <source>
        <dbReference type="ARBA" id="ARBA00023242"/>
    </source>
</evidence>
<feature type="compositionally biased region" description="Basic and acidic residues" evidence="8">
    <location>
        <begin position="723"/>
        <end position="743"/>
    </location>
</feature>
<accession>A0ABR3P1J7</accession>
<dbReference type="RefSeq" id="XP_069196351.1">
    <property type="nucleotide sequence ID" value="XM_069340728.1"/>
</dbReference>
<gene>
    <name evidence="9" type="ORF">AAFC00_000149</name>
</gene>
<evidence type="ECO:0000256" key="8">
    <source>
        <dbReference type="SAM" id="MobiDB-lite"/>
    </source>
</evidence>
<keyword evidence="10" id="KW-1185">Reference proteome</keyword>
<feature type="region of interest" description="Disordered" evidence="8">
    <location>
        <begin position="820"/>
        <end position="842"/>
    </location>
</feature>
<dbReference type="PANTHER" id="PTHR13257">
    <property type="entry name" value="NUCLEOPORIN NUP84-RELATED"/>
    <property type="match status" value="1"/>
</dbReference>
<organism evidence="9 10">
    <name type="scientific">Neodothiora populina</name>
    <dbReference type="NCBI Taxonomy" id="2781224"/>
    <lineage>
        <taxon>Eukaryota</taxon>
        <taxon>Fungi</taxon>
        <taxon>Dikarya</taxon>
        <taxon>Ascomycota</taxon>
        <taxon>Pezizomycotina</taxon>
        <taxon>Dothideomycetes</taxon>
        <taxon>Dothideomycetidae</taxon>
        <taxon>Dothideales</taxon>
        <taxon>Dothioraceae</taxon>
        <taxon>Neodothiora</taxon>
    </lineage>
</organism>
<feature type="region of interest" description="Disordered" evidence="8">
    <location>
        <begin position="784"/>
        <end position="804"/>
    </location>
</feature>
<evidence type="ECO:0000256" key="3">
    <source>
        <dbReference type="ARBA" id="ARBA00022816"/>
    </source>
</evidence>
<keyword evidence="6" id="KW-0906">Nuclear pore complex</keyword>
<dbReference type="PANTHER" id="PTHR13257:SF0">
    <property type="entry name" value="NUCLEAR PORE COMPLEX PROTEIN NUP88"/>
    <property type="match status" value="1"/>
</dbReference>
<evidence type="ECO:0000313" key="10">
    <source>
        <dbReference type="Proteomes" id="UP001562354"/>
    </source>
</evidence>
<feature type="region of interest" description="Disordered" evidence="8">
    <location>
        <begin position="700"/>
        <end position="743"/>
    </location>
</feature>
<feature type="compositionally biased region" description="Acidic residues" evidence="8">
    <location>
        <begin position="702"/>
        <end position="713"/>
    </location>
</feature>
<keyword evidence="4" id="KW-0653">Protein transport</keyword>
<comment type="subcellular location">
    <subcellularLocation>
        <location evidence="1">Nucleus</location>
        <location evidence="1">Nuclear pore complex</location>
    </subcellularLocation>
</comment>
<evidence type="ECO:0000256" key="2">
    <source>
        <dbReference type="ARBA" id="ARBA00022448"/>
    </source>
</evidence>
<comment type="caution">
    <text evidence="9">The sequence shown here is derived from an EMBL/GenBank/DDBJ whole genome shotgun (WGS) entry which is preliminary data.</text>
</comment>
<evidence type="ECO:0000256" key="6">
    <source>
        <dbReference type="ARBA" id="ARBA00023132"/>
    </source>
</evidence>
<reference evidence="9 10" key="1">
    <citation type="submission" date="2024-07" db="EMBL/GenBank/DDBJ databases">
        <title>Draft sequence of the Neodothiora populina.</title>
        <authorList>
            <person name="Drown D.D."/>
            <person name="Schuette U.S."/>
            <person name="Buechlein A.B."/>
            <person name="Rusch D.R."/>
            <person name="Winton L.W."/>
            <person name="Adams G.A."/>
        </authorList>
    </citation>
    <scope>NUCLEOTIDE SEQUENCE [LARGE SCALE GENOMIC DNA]</scope>
    <source>
        <strain evidence="9 10">CPC 39397</strain>
    </source>
</reference>
<protein>
    <recommendedName>
        <fullName evidence="11">Nuclear pore complex protein An-Nup82</fullName>
    </recommendedName>
</protein>
<feature type="compositionally biased region" description="Polar residues" evidence="8">
    <location>
        <begin position="791"/>
        <end position="804"/>
    </location>
</feature>
<keyword evidence="2" id="KW-0813">Transport</keyword>
<evidence type="ECO:0000256" key="4">
    <source>
        <dbReference type="ARBA" id="ARBA00022927"/>
    </source>
</evidence>
<proteinExistence type="predicted"/>
<dbReference type="GeneID" id="95973852"/>
<dbReference type="InterPro" id="IPR037700">
    <property type="entry name" value="NUP88/NUP82"/>
</dbReference>
<name>A0ABR3P1J7_9PEZI</name>
<dbReference type="Proteomes" id="UP001562354">
    <property type="component" value="Unassembled WGS sequence"/>
</dbReference>
<dbReference type="EMBL" id="JBFMKM010000018">
    <property type="protein sequence ID" value="KAL1296669.1"/>
    <property type="molecule type" value="Genomic_DNA"/>
</dbReference>
<evidence type="ECO:0000313" key="9">
    <source>
        <dbReference type="EMBL" id="KAL1296669.1"/>
    </source>
</evidence>
<keyword evidence="5" id="KW-0811">Translocation</keyword>
<evidence type="ECO:0000256" key="1">
    <source>
        <dbReference type="ARBA" id="ARBA00004567"/>
    </source>
</evidence>